<evidence type="ECO:0000256" key="2">
    <source>
        <dbReference type="ARBA" id="ARBA00022475"/>
    </source>
</evidence>
<feature type="transmembrane region" description="Helical" evidence="7">
    <location>
        <begin position="165"/>
        <end position="190"/>
    </location>
</feature>
<feature type="transmembrane region" description="Helical" evidence="7">
    <location>
        <begin position="82"/>
        <end position="109"/>
    </location>
</feature>
<reference evidence="9 10" key="1">
    <citation type="journal article" date="2015" name="Stand. Genomic Sci.">
        <title>Genomic Encyclopedia of Bacterial and Archaeal Type Strains, Phase III: the genomes of soil and plant-associated and newly described type strains.</title>
        <authorList>
            <person name="Whitman W.B."/>
            <person name="Woyke T."/>
            <person name="Klenk H.P."/>
            <person name="Zhou Y."/>
            <person name="Lilburn T.G."/>
            <person name="Beck B.J."/>
            <person name="De Vos P."/>
            <person name="Vandamme P."/>
            <person name="Eisen J.A."/>
            <person name="Garrity G."/>
            <person name="Hugenholtz P."/>
            <person name="Kyrpides N.C."/>
        </authorList>
    </citation>
    <scope>NUCLEOTIDE SEQUENCE [LARGE SCALE GENOMIC DNA]</scope>
    <source>
        <strain evidence="9 10">VKM Ac-2572</strain>
    </source>
</reference>
<keyword evidence="10" id="KW-1185">Reference proteome</keyword>
<dbReference type="InterPro" id="IPR036259">
    <property type="entry name" value="MFS_trans_sf"/>
</dbReference>
<sequence>MKQEMHKLSRARQLLTILSAQSASTYANQVIALVIPWLILTRTGSAASAGAVAFAMGIAALAGTLVGGLVTDRIGGRRVSILADSLSMITALTLAVTLSFDFFALWLVAVTQVLGVFFDGPGQIAKVSTVPEAAKEEDVPITRAMGLTQTLQGVAMFVGPITAGLLIAAFGEANTLFVTTVLFLTSIVLASRLRKKVLTHEHPMSAQQTYRDLREAVDFLVKEPFLGKMQLVGPLMGAVIVPISALVFPAWFIFAKQDSRALGIFLGAGAIGGMVGGVLFAALGQKLAQRTWLVSATAFYAVALLGLYFLQPGSVLAVGVSFVAGLMLSVMFAVPFTAFYSRTPQELLGRVGSLGAAHGSLMGALASLGFGWLMHTVSAPTALLVCALIMGGITAALAFMPFMRLLDNAAEPQDAEPEPAVNLPVAATASDASVAA</sequence>
<protein>
    <submittedName>
        <fullName evidence="9">MFS transporter</fullName>
    </submittedName>
</protein>
<evidence type="ECO:0000256" key="3">
    <source>
        <dbReference type="ARBA" id="ARBA00022692"/>
    </source>
</evidence>
<feature type="transmembrane region" description="Helical" evidence="7">
    <location>
        <begin position="231"/>
        <end position="255"/>
    </location>
</feature>
<dbReference type="Pfam" id="PF07690">
    <property type="entry name" value="MFS_1"/>
    <property type="match status" value="1"/>
</dbReference>
<keyword evidence="2" id="KW-1003">Cell membrane</keyword>
<dbReference type="GO" id="GO:0005886">
    <property type="term" value="C:plasma membrane"/>
    <property type="evidence" value="ECO:0007669"/>
    <property type="project" value="UniProtKB-SubCell"/>
</dbReference>
<evidence type="ECO:0000256" key="6">
    <source>
        <dbReference type="SAM" id="MobiDB-lite"/>
    </source>
</evidence>
<name>A0A4R2HKC8_9ACTN</name>
<evidence type="ECO:0000259" key="8">
    <source>
        <dbReference type="PROSITE" id="PS50850"/>
    </source>
</evidence>
<dbReference type="RefSeq" id="WP_132210078.1">
    <property type="nucleotide sequence ID" value="NZ_SLWN01000005.1"/>
</dbReference>
<evidence type="ECO:0000313" key="9">
    <source>
        <dbReference type="EMBL" id="TCO30418.1"/>
    </source>
</evidence>
<keyword evidence="4 7" id="KW-1133">Transmembrane helix</keyword>
<evidence type="ECO:0000256" key="7">
    <source>
        <dbReference type="SAM" id="Phobius"/>
    </source>
</evidence>
<dbReference type="PROSITE" id="PS50850">
    <property type="entry name" value="MFS"/>
    <property type="match status" value="1"/>
</dbReference>
<dbReference type="InterPro" id="IPR011701">
    <property type="entry name" value="MFS"/>
</dbReference>
<dbReference type="AlphaFoldDB" id="A0A4R2HKC8"/>
<feature type="domain" description="Major facilitator superfamily (MFS) profile" evidence="8">
    <location>
        <begin position="13"/>
        <end position="404"/>
    </location>
</feature>
<accession>A0A4R2HKC8</accession>
<dbReference type="SUPFAM" id="SSF103473">
    <property type="entry name" value="MFS general substrate transporter"/>
    <property type="match status" value="1"/>
</dbReference>
<gene>
    <name evidence="9" type="ORF">EV652_105413</name>
</gene>
<feature type="transmembrane region" description="Helical" evidence="7">
    <location>
        <begin position="316"/>
        <end position="339"/>
    </location>
</feature>
<comment type="caution">
    <text evidence="9">The sequence shown here is derived from an EMBL/GenBank/DDBJ whole genome shotgun (WGS) entry which is preliminary data.</text>
</comment>
<dbReference type="GO" id="GO:0022857">
    <property type="term" value="F:transmembrane transporter activity"/>
    <property type="evidence" value="ECO:0007669"/>
    <property type="project" value="InterPro"/>
</dbReference>
<feature type="transmembrane region" description="Helical" evidence="7">
    <location>
        <begin position="291"/>
        <end position="310"/>
    </location>
</feature>
<feature type="transmembrane region" description="Helical" evidence="7">
    <location>
        <begin position="351"/>
        <end position="373"/>
    </location>
</feature>
<dbReference type="InterPro" id="IPR020846">
    <property type="entry name" value="MFS_dom"/>
</dbReference>
<feature type="transmembrane region" description="Helical" evidence="7">
    <location>
        <begin position="261"/>
        <end position="284"/>
    </location>
</feature>
<evidence type="ECO:0000256" key="5">
    <source>
        <dbReference type="ARBA" id="ARBA00023136"/>
    </source>
</evidence>
<feature type="region of interest" description="Disordered" evidence="6">
    <location>
        <begin position="416"/>
        <end position="436"/>
    </location>
</feature>
<dbReference type="CDD" id="cd06173">
    <property type="entry name" value="MFS_MefA_like"/>
    <property type="match status" value="1"/>
</dbReference>
<dbReference type="Proteomes" id="UP000294508">
    <property type="component" value="Unassembled WGS sequence"/>
</dbReference>
<dbReference type="Gene3D" id="1.20.1250.20">
    <property type="entry name" value="MFS general substrate transporter like domains"/>
    <property type="match status" value="1"/>
</dbReference>
<evidence type="ECO:0000256" key="1">
    <source>
        <dbReference type="ARBA" id="ARBA00004651"/>
    </source>
</evidence>
<dbReference type="OrthoDB" id="3177993at2"/>
<dbReference type="EMBL" id="SLWN01000005">
    <property type="protein sequence ID" value="TCO30418.1"/>
    <property type="molecule type" value="Genomic_DNA"/>
</dbReference>
<keyword evidence="5 7" id="KW-0472">Membrane</keyword>
<dbReference type="PANTHER" id="PTHR23513:SF11">
    <property type="entry name" value="STAPHYLOFERRIN A TRANSPORTER"/>
    <property type="match status" value="1"/>
</dbReference>
<dbReference type="PANTHER" id="PTHR23513">
    <property type="entry name" value="INTEGRAL MEMBRANE EFFLUX PROTEIN-RELATED"/>
    <property type="match status" value="1"/>
</dbReference>
<proteinExistence type="predicted"/>
<keyword evidence="3 7" id="KW-0812">Transmembrane</keyword>
<organism evidence="9 10">
    <name type="scientific">Kribbella steppae</name>
    <dbReference type="NCBI Taxonomy" id="2512223"/>
    <lineage>
        <taxon>Bacteria</taxon>
        <taxon>Bacillati</taxon>
        <taxon>Actinomycetota</taxon>
        <taxon>Actinomycetes</taxon>
        <taxon>Propionibacteriales</taxon>
        <taxon>Kribbellaceae</taxon>
        <taxon>Kribbella</taxon>
    </lineage>
</organism>
<feature type="compositionally biased region" description="Low complexity" evidence="6">
    <location>
        <begin position="425"/>
        <end position="436"/>
    </location>
</feature>
<feature type="transmembrane region" description="Helical" evidence="7">
    <location>
        <begin position="48"/>
        <end position="70"/>
    </location>
</feature>
<comment type="subcellular location">
    <subcellularLocation>
        <location evidence="1">Cell membrane</location>
        <topology evidence="1">Multi-pass membrane protein</topology>
    </subcellularLocation>
</comment>
<evidence type="ECO:0000256" key="4">
    <source>
        <dbReference type="ARBA" id="ARBA00022989"/>
    </source>
</evidence>
<evidence type="ECO:0000313" key="10">
    <source>
        <dbReference type="Proteomes" id="UP000294508"/>
    </source>
</evidence>
<feature type="transmembrane region" description="Helical" evidence="7">
    <location>
        <begin position="379"/>
        <end position="399"/>
    </location>
</feature>